<feature type="transmembrane region" description="Helical" evidence="9">
    <location>
        <begin position="171"/>
        <end position="191"/>
    </location>
</feature>
<feature type="transmembrane region" description="Helical" evidence="9">
    <location>
        <begin position="197"/>
        <end position="214"/>
    </location>
</feature>
<feature type="transmembrane region" description="Helical" evidence="9">
    <location>
        <begin position="6"/>
        <end position="23"/>
    </location>
</feature>
<dbReference type="InterPro" id="IPR003661">
    <property type="entry name" value="HisK_dim/P_dom"/>
</dbReference>
<keyword evidence="6" id="KW-0418">Kinase</keyword>
<dbReference type="InterPro" id="IPR036097">
    <property type="entry name" value="HisK_dim/P_sf"/>
</dbReference>
<dbReference type="Gene3D" id="1.10.287.130">
    <property type="match status" value="1"/>
</dbReference>
<dbReference type="GO" id="GO:0000155">
    <property type="term" value="F:phosphorelay sensor kinase activity"/>
    <property type="evidence" value="ECO:0007669"/>
    <property type="project" value="InterPro"/>
</dbReference>
<accession>A0A1F4TJM5</accession>
<comment type="catalytic activity">
    <reaction evidence="1">
        <text>ATP + protein L-histidine = ADP + protein N-phospho-L-histidine.</text>
        <dbReference type="EC" id="2.7.13.3"/>
    </reaction>
</comment>
<evidence type="ECO:0000313" key="12">
    <source>
        <dbReference type="Proteomes" id="UP000177309"/>
    </source>
</evidence>
<feature type="domain" description="Histidine kinase" evidence="10">
    <location>
        <begin position="437"/>
        <end position="639"/>
    </location>
</feature>
<dbReference type="EMBL" id="MEUI01000042">
    <property type="protein sequence ID" value="OGC32912.1"/>
    <property type="molecule type" value="Genomic_DNA"/>
</dbReference>
<organism evidence="11 12">
    <name type="scientific">candidate division WOR-1 bacterium RIFOXYC2_FULL_41_25</name>
    <dbReference type="NCBI Taxonomy" id="1802586"/>
    <lineage>
        <taxon>Bacteria</taxon>
        <taxon>Bacillati</taxon>
        <taxon>Saganbacteria</taxon>
    </lineage>
</organism>
<reference evidence="11 12" key="1">
    <citation type="journal article" date="2016" name="Nat. Commun.">
        <title>Thousands of microbial genomes shed light on interconnected biogeochemical processes in an aquifer system.</title>
        <authorList>
            <person name="Anantharaman K."/>
            <person name="Brown C.T."/>
            <person name="Hug L.A."/>
            <person name="Sharon I."/>
            <person name="Castelle C.J."/>
            <person name="Probst A.J."/>
            <person name="Thomas B.C."/>
            <person name="Singh A."/>
            <person name="Wilkins M.J."/>
            <person name="Karaoz U."/>
            <person name="Brodie E.L."/>
            <person name="Williams K.H."/>
            <person name="Hubbard S.S."/>
            <person name="Banfield J.F."/>
        </authorList>
    </citation>
    <scope>NUCLEOTIDE SEQUENCE [LARGE SCALE GENOMIC DNA]</scope>
</reference>
<protein>
    <recommendedName>
        <fullName evidence="2">histidine kinase</fullName>
        <ecNumber evidence="2">2.7.13.3</ecNumber>
    </recommendedName>
</protein>
<keyword evidence="3" id="KW-0597">Phosphoprotein</keyword>
<evidence type="ECO:0000256" key="9">
    <source>
        <dbReference type="SAM" id="Phobius"/>
    </source>
</evidence>
<feature type="transmembrane region" description="Helical" evidence="9">
    <location>
        <begin position="226"/>
        <end position="246"/>
    </location>
</feature>
<feature type="transmembrane region" description="Helical" evidence="9">
    <location>
        <begin position="68"/>
        <end position="87"/>
    </location>
</feature>
<comment type="caution">
    <text evidence="11">The sequence shown here is derived from an EMBL/GenBank/DDBJ whole genome shotgun (WGS) entry which is preliminary data.</text>
</comment>
<evidence type="ECO:0000256" key="1">
    <source>
        <dbReference type="ARBA" id="ARBA00000085"/>
    </source>
</evidence>
<proteinExistence type="predicted"/>
<dbReference type="AlphaFoldDB" id="A0A1F4TJM5"/>
<evidence type="ECO:0000256" key="7">
    <source>
        <dbReference type="ARBA" id="ARBA00022840"/>
    </source>
</evidence>
<dbReference type="PANTHER" id="PTHR43065">
    <property type="entry name" value="SENSOR HISTIDINE KINASE"/>
    <property type="match status" value="1"/>
</dbReference>
<name>A0A1F4TJM5_UNCSA</name>
<dbReference type="CDD" id="cd00082">
    <property type="entry name" value="HisKA"/>
    <property type="match status" value="1"/>
</dbReference>
<evidence type="ECO:0000256" key="4">
    <source>
        <dbReference type="ARBA" id="ARBA00022679"/>
    </source>
</evidence>
<dbReference type="InterPro" id="IPR031621">
    <property type="entry name" value="HisKA_7TM"/>
</dbReference>
<dbReference type="Gene3D" id="3.30.565.10">
    <property type="entry name" value="Histidine kinase-like ATPase, C-terminal domain"/>
    <property type="match status" value="1"/>
</dbReference>
<keyword evidence="5" id="KW-0547">Nucleotide-binding</keyword>
<dbReference type="SMART" id="SM00388">
    <property type="entry name" value="HisKA"/>
    <property type="match status" value="1"/>
</dbReference>
<evidence type="ECO:0000256" key="8">
    <source>
        <dbReference type="ARBA" id="ARBA00023012"/>
    </source>
</evidence>
<dbReference type="PROSITE" id="PS50109">
    <property type="entry name" value="HIS_KIN"/>
    <property type="match status" value="1"/>
</dbReference>
<dbReference type="Pfam" id="PF16927">
    <property type="entry name" value="HisKA_7TM"/>
    <property type="match status" value="1"/>
</dbReference>
<evidence type="ECO:0000256" key="5">
    <source>
        <dbReference type="ARBA" id="ARBA00022741"/>
    </source>
</evidence>
<evidence type="ECO:0000313" key="11">
    <source>
        <dbReference type="EMBL" id="OGC32912.1"/>
    </source>
</evidence>
<dbReference type="InterPro" id="IPR005467">
    <property type="entry name" value="His_kinase_dom"/>
</dbReference>
<dbReference type="GO" id="GO:0005524">
    <property type="term" value="F:ATP binding"/>
    <property type="evidence" value="ECO:0007669"/>
    <property type="project" value="UniProtKB-KW"/>
</dbReference>
<dbReference type="SUPFAM" id="SSF55874">
    <property type="entry name" value="ATPase domain of HSP90 chaperone/DNA topoisomerase II/histidine kinase"/>
    <property type="match status" value="1"/>
</dbReference>
<dbReference type="Proteomes" id="UP000177309">
    <property type="component" value="Unassembled WGS sequence"/>
</dbReference>
<dbReference type="Pfam" id="PF02518">
    <property type="entry name" value="HATPase_c"/>
    <property type="match status" value="1"/>
</dbReference>
<keyword evidence="4" id="KW-0808">Transferase</keyword>
<dbReference type="SUPFAM" id="SSF47384">
    <property type="entry name" value="Homodimeric domain of signal transducing histidine kinase"/>
    <property type="match status" value="1"/>
</dbReference>
<evidence type="ECO:0000256" key="6">
    <source>
        <dbReference type="ARBA" id="ARBA00022777"/>
    </source>
</evidence>
<evidence type="ECO:0000256" key="2">
    <source>
        <dbReference type="ARBA" id="ARBA00012438"/>
    </source>
</evidence>
<dbReference type="SMART" id="SM00387">
    <property type="entry name" value="HATPase_c"/>
    <property type="match status" value="1"/>
</dbReference>
<dbReference type="Pfam" id="PF00512">
    <property type="entry name" value="HisKA"/>
    <property type="match status" value="1"/>
</dbReference>
<keyword evidence="9" id="KW-0812">Transmembrane</keyword>
<gene>
    <name evidence="11" type="ORF">A2462_00760</name>
</gene>
<keyword evidence="9" id="KW-0472">Membrane</keyword>
<keyword evidence="9" id="KW-1133">Transmembrane helix</keyword>
<evidence type="ECO:0000259" key="10">
    <source>
        <dbReference type="PROSITE" id="PS50109"/>
    </source>
</evidence>
<keyword evidence="7" id="KW-0067">ATP-binding</keyword>
<evidence type="ECO:0000256" key="3">
    <source>
        <dbReference type="ARBA" id="ARBA00022553"/>
    </source>
</evidence>
<dbReference type="PRINTS" id="PR00344">
    <property type="entry name" value="BCTRLSENSOR"/>
</dbReference>
<dbReference type="PANTHER" id="PTHR43065:SF46">
    <property type="entry name" value="C4-DICARBOXYLATE TRANSPORT SENSOR PROTEIN DCTB"/>
    <property type="match status" value="1"/>
</dbReference>
<feature type="transmembrane region" description="Helical" evidence="9">
    <location>
        <begin position="35"/>
        <end position="56"/>
    </location>
</feature>
<dbReference type="InterPro" id="IPR036890">
    <property type="entry name" value="HATPase_C_sf"/>
</dbReference>
<feature type="transmembrane region" description="Helical" evidence="9">
    <location>
        <begin position="99"/>
        <end position="120"/>
    </location>
</feature>
<dbReference type="InterPro" id="IPR004358">
    <property type="entry name" value="Sig_transdc_His_kin-like_C"/>
</dbReference>
<dbReference type="InterPro" id="IPR003594">
    <property type="entry name" value="HATPase_dom"/>
</dbReference>
<keyword evidence="8" id="KW-0902">Two-component regulatory system</keyword>
<dbReference type="EC" id="2.7.13.3" evidence="2"/>
<feature type="transmembrane region" description="Helical" evidence="9">
    <location>
        <begin position="140"/>
        <end position="159"/>
    </location>
</feature>
<sequence>MNYYIISFFITALISLLIAIFVLSRNPKSKLNITFSLFAFSVFVWSFFYLFFALSATNLQALFWDRCLMAGAIIIPAAFMHFILVHLEQDTKYKGFIYLNYLICLSFLAILPTQLFIKGITPLFGFRYWPDPGVLFHPYFAWFALNTIIAHLLMIRYLRASQSEKKNQIKYIFAGTLIGFIGGSTNFFMWYQIPIPPIGSPLVAMYVITIAYAITKHELMDIKLAITRTAAYGIVGLLLAGSFAALNSLAMPISLAMTANGGLALFWAWAAHRLREIIQTPLEEKWITGWYDKNKLLNRITQRLIPVMEKEDVFSIIAEELKSTIRISRIDVETENLESGYADVAKNKNNVVIPLSSSSGPEGKIILGPKTSEDAYNDRDLTLFRSIRLQAVAIFDRIRPYETIKKEFEANEKKLYETEKQLERSARLASLGTLTAGVAHEIRNPMSVLRSKAQKLENKLEDKAFLKEYAALSIKHIDRILNIIKGMLDQSKSHEAETKPININTLIEESLAYFAITKINVVKNFSDCPQIQGDPIRLSQVFINLIQNAIRAMPEGGTLTISTAPENGEIIIKVADTGKGIAAENLEKIFNPFFTTWNEGVGLGLSTTHRIIADYKGRIEVKSQEDKGTTFTIYLPVKK</sequence>